<dbReference type="EMBL" id="AFYV02001870">
    <property type="protein sequence ID" value="KFG60573.1"/>
    <property type="molecule type" value="Genomic_DNA"/>
</dbReference>
<dbReference type="InterPro" id="IPR019562">
    <property type="entry name" value="Micronemal-adhesive-rpt_sia-bd"/>
</dbReference>
<dbReference type="Pfam" id="PF10564">
    <property type="entry name" value="MAR_sialic_bdg"/>
    <property type="match status" value="3"/>
</dbReference>
<dbReference type="AlphaFoldDB" id="A0A086LVA5"/>
<dbReference type="Proteomes" id="UP000028834">
    <property type="component" value="Unassembled WGS sequence"/>
</dbReference>
<reference evidence="2 3" key="1">
    <citation type="submission" date="2014-05" db="EMBL/GenBank/DDBJ databases">
        <authorList>
            <person name="Sibley D."/>
            <person name="Venepally P."/>
            <person name="Karamycheva S."/>
            <person name="Hadjithomas M."/>
            <person name="Khan A."/>
            <person name="Brunk B."/>
            <person name="Roos D."/>
            <person name="Caler E."/>
            <person name="Lorenzi H."/>
        </authorList>
    </citation>
    <scope>NUCLEOTIDE SEQUENCE [LARGE SCALE GENOMIC DNA]</scope>
    <source>
        <strain evidence="2 3">RUB</strain>
    </source>
</reference>
<gene>
    <name evidence="2" type="ORF">TGRUB_208730</name>
</gene>
<feature type="compositionally biased region" description="Basic and acidic residues" evidence="1">
    <location>
        <begin position="40"/>
        <end position="51"/>
    </location>
</feature>
<sequence>MVPLSRMAMVSVAYFILGALVYGSANVFGEMQPRQLAKSSTDDPTIHDEGHGAAAPSTPRAGAELMTPHSLASRAKAVTSAIIQESKSTLFNTGHVTTTEHAPKNPGLLGKPVKQTEALQLASPEKGVTTMEHKAASQHADRSGNPAVKKSTSGAQQAAAQSGKVLTKLTPIEKNPAPLHRQPMTRATPVGPKPADPAGKAVKKAATGIPKPAAPGGKAVKVTPVARKPVAPKAAAPDGKAVKKATVVVPKPAAPSGKAVKKPVVSVPKPATLDGKAVKKPAAGVPKPAAPDGKAVRKPVVGVPKPAAPDGKAAKKPASGVPKPADPAGKAVKKAATGIPKPAAPGGKAVKVTPVARKPVAPKAAAPDGKAVKKATVVVPKPAAPSGKAVKKPVVSVPKPATLDGKAVKKPAAGVPKPATLDGKAVRKPVVGVPKPAAPDGKAVKKPVVGVPKPAAPDDTGINKATLVTRKPEAPDVKVVKKATVVVPKPEAPDIKVMTDQTPTTPPSPPVRARAASATTIVTAPAPVPTRPVLTTTSTAATVTTIKTETPRAASRLQQDLNAFCTTQFQKLCSETIDGGRYCGVSGAVARFGPGGHDSDSQWRCYEESIMNTTTKGVQCMDDCGNQMQCVGAVSVKTVATPPLRALSAFISQRRWIYCSSFQRSADALCNFKRTGNVARYDPGRTRWMCFNPVDISLEGQSYCANNCGGFTPCAGGLSPGEIPTRTVYIIQQSDTAEAFAALHPCRHDEICIPSTVYPPACVKAHKIIAIQQLSKQQEAMDNYCQTEMDQMCRVGKWTTYCYQLWLSRMVSTEEDEEPKWRCYPFALLNFSDLSTCIDGCSNRVPCHGAPSPTSTLTTEFSKLKTIAENIAFCSPFQKAANDHCNKRYGEGWVARQDVTTDDWACFQTTKLPTYRWTGCVDNCGNTSLCAAGVPEQLHSAAAEAFVHPDPALERVVESVPSPCLTGESCTPTAMNPPYCSETRPNPQPAPLRDHTIRNALDCSKGAPLARRNPTSK</sequence>
<evidence type="ECO:0000313" key="3">
    <source>
        <dbReference type="Proteomes" id="UP000028834"/>
    </source>
</evidence>
<feature type="region of interest" description="Disordered" evidence="1">
    <location>
        <begin position="136"/>
        <end position="163"/>
    </location>
</feature>
<dbReference type="VEuPathDB" id="ToxoDB:TGRUB_208730"/>
<feature type="region of interest" description="Disordered" evidence="1">
    <location>
        <begin position="35"/>
        <end position="61"/>
    </location>
</feature>
<feature type="region of interest" description="Disordered" evidence="1">
    <location>
        <begin position="175"/>
        <end position="200"/>
    </location>
</feature>
<evidence type="ECO:0000313" key="2">
    <source>
        <dbReference type="EMBL" id="KFG60573.1"/>
    </source>
</evidence>
<comment type="caution">
    <text evidence="2">The sequence shown here is derived from an EMBL/GenBank/DDBJ whole genome shotgun (WGS) entry which is preliminary data.</text>
</comment>
<protein>
    <submittedName>
        <fullName evidence="2">Putative microneme protein</fullName>
    </submittedName>
</protein>
<accession>A0A086LVA5</accession>
<name>A0A086LVA5_TOXGO</name>
<feature type="region of interest" description="Disordered" evidence="1">
    <location>
        <begin position="278"/>
        <end position="351"/>
    </location>
</feature>
<organism evidence="2 3">
    <name type="scientific">Toxoplasma gondii RUB</name>
    <dbReference type="NCBI Taxonomy" id="935652"/>
    <lineage>
        <taxon>Eukaryota</taxon>
        <taxon>Sar</taxon>
        <taxon>Alveolata</taxon>
        <taxon>Apicomplexa</taxon>
        <taxon>Conoidasida</taxon>
        <taxon>Coccidia</taxon>
        <taxon>Eucoccidiorida</taxon>
        <taxon>Eimeriorina</taxon>
        <taxon>Sarcocystidae</taxon>
        <taxon>Toxoplasma</taxon>
    </lineage>
</organism>
<dbReference type="Gene3D" id="3.90.640.70">
    <property type="match status" value="4"/>
</dbReference>
<feature type="region of interest" description="Disordered" evidence="1">
    <location>
        <begin position="432"/>
        <end position="457"/>
    </location>
</feature>
<proteinExistence type="predicted"/>
<feature type="compositionally biased region" description="Low complexity" evidence="1">
    <location>
        <begin position="278"/>
        <end position="311"/>
    </location>
</feature>
<evidence type="ECO:0000256" key="1">
    <source>
        <dbReference type="SAM" id="MobiDB-lite"/>
    </source>
</evidence>